<dbReference type="SUPFAM" id="SSF46689">
    <property type="entry name" value="Homeodomain-like"/>
    <property type="match status" value="1"/>
</dbReference>
<evidence type="ECO:0000313" key="5">
    <source>
        <dbReference type="EMBL" id="MET3546958.1"/>
    </source>
</evidence>
<proteinExistence type="predicted"/>
<dbReference type="InterPro" id="IPR009057">
    <property type="entry name" value="Homeodomain-like_sf"/>
</dbReference>
<dbReference type="PANTHER" id="PTHR43280">
    <property type="entry name" value="ARAC-FAMILY TRANSCRIPTIONAL REGULATOR"/>
    <property type="match status" value="1"/>
</dbReference>
<dbReference type="SMART" id="SM00342">
    <property type="entry name" value="HTH_ARAC"/>
    <property type="match status" value="1"/>
</dbReference>
<name>A0ABV2F5A9_9BACL</name>
<dbReference type="PROSITE" id="PS01124">
    <property type="entry name" value="HTH_ARAC_FAMILY_2"/>
    <property type="match status" value="1"/>
</dbReference>
<dbReference type="PRINTS" id="PR00032">
    <property type="entry name" value="HTHARAC"/>
</dbReference>
<dbReference type="InterPro" id="IPR020449">
    <property type="entry name" value="Tscrpt_reg_AraC-type_HTH"/>
</dbReference>
<keyword evidence="1" id="KW-0805">Transcription regulation</keyword>
<keyword evidence="3" id="KW-0804">Transcription</keyword>
<dbReference type="Pfam" id="PF12833">
    <property type="entry name" value="HTH_18"/>
    <property type="match status" value="1"/>
</dbReference>
<dbReference type="InterPro" id="IPR018062">
    <property type="entry name" value="HTH_AraC-typ_CS"/>
</dbReference>
<gene>
    <name evidence="5" type="ORF">ABID47_003574</name>
</gene>
<dbReference type="EMBL" id="JBEPLV010000003">
    <property type="protein sequence ID" value="MET3546958.1"/>
    <property type="molecule type" value="Genomic_DNA"/>
</dbReference>
<dbReference type="Proteomes" id="UP001549098">
    <property type="component" value="Unassembled WGS sequence"/>
</dbReference>
<dbReference type="PANTHER" id="PTHR43280:SF2">
    <property type="entry name" value="HTH-TYPE TRANSCRIPTIONAL REGULATOR EXSA"/>
    <property type="match status" value="1"/>
</dbReference>
<evidence type="ECO:0000256" key="2">
    <source>
        <dbReference type="ARBA" id="ARBA00023125"/>
    </source>
</evidence>
<evidence type="ECO:0000256" key="3">
    <source>
        <dbReference type="ARBA" id="ARBA00023163"/>
    </source>
</evidence>
<protein>
    <submittedName>
        <fullName evidence="5">Transcriptional regulator GlxA family with amidase domain</fullName>
    </submittedName>
</protein>
<organism evidence="5 6">
    <name type="scientific">Paenibacillus favisporus</name>
    <dbReference type="NCBI Taxonomy" id="221028"/>
    <lineage>
        <taxon>Bacteria</taxon>
        <taxon>Bacillati</taxon>
        <taxon>Bacillota</taxon>
        <taxon>Bacilli</taxon>
        <taxon>Bacillales</taxon>
        <taxon>Paenibacillaceae</taxon>
        <taxon>Paenibacillus</taxon>
    </lineage>
</organism>
<keyword evidence="6" id="KW-1185">Reference proteome</keyword>
<evidence type="ECO:0000256" key="1">
    <source>
        <dbReference type="ARBA" id="ARBA00023015"/>
    </source>
</evidence>
<comment type="caution">
    <text evidence="5">The sequence shown here is derived from an EMBL/GenBank/DDBJ whole genome shotgun (WGS) entry which is preliminary data.</text>
</comment>
<sequence length="58" mass="6625">MLQVRIGKAQELLLATNRPLADIAAEVGFEEYSHFLATFRKIVGMSPSHYRKNNSLYQ</sequence>
<dbReference type="PROSITE" id="PS00041">
    <property type="entry name" value="HTH_ARAC_FAMILY_1"/>
    <property type="match status" value="1"/>
</dbReference>
<dbReference type="InterPro" id="IPR018060">
    <property type="entry name" value="HTH_AraC"/>
</dbReference>
<accession>A0ABV2F5A9</accession>
<evidence type="ECO:0000259" key="4">
    <source>
        <dbReference type="PROSITE" id="PS01124"/>
    </source>
</evidence>
<reference evidence="5 6" key="1">
    <citation type="submission" date="2024-06" db="EMBL/GenBank/DDBJ databases">
        <title>Genomic Encyclopedia of Type Strains, Phase IV (KMG-IV): sequencing the most valuable type-strain genomes for metagenomic binning, comparative biology and taxonomic classification.</title>
        <authorList>
            <person name="Goeker M."/>
        </authorList>
    </citation>
    <scope>NUCLEOTIDE SEQUENCE [LARGE SCALE GENOMIC DNA]</scope>
    <source>
        <strain evidence="5 6">DSM 17253</strain>
    </source>
</reference>
<keyword evidence="2" id="KW-0238">DNA-binding</keyword>
<feature type="domain" description="HTH araC/xylS-type" evidence="4">
    <location>
        <begin position="1"/>
        <end position="53"/>
    </location>
</feature>
<dbReference type="Gene3D" id="1.10.10.60">
    <property type="entry name" value="Homeodomain-like"/>
    <property type="match status" value="1"/>
</dbReference>
<evidence type="ECO:0000313" key="6">
    <source>
        <dbReference type="Proteomes" id="UP001549098"/>
    </source>
</evidence>